<gene>
    <name evidence="3" type="ORF">D3H55_20175</name>
</gene>
<dbReference type="SUPFAM" id="SSF55785">
    <property type="entry name" value="PYP-like sensor domain (PAS domain)"/>
    <property type="match status" value="1"/>
</dbReference>
<dbReference type="SUPFAM" id="SSF47413">
    <property type="entry name" value="lambda repressor-like DNA-binding domains"/>
    <property type="match status" value="1"/>
</dbReference>
<sequence>MREWLKQLREEKGLTQESVAAGSFINRAYYSQIENGVRNPSYEVAAKIAETFDINPARFFAGKISEPFTLALKNAPIVVAHCDLELKYTWFHHPHGVFTPEEVIGKTDEELGIYKGIPELIGMKKLIIEKGMPMKKFIVFQQHAGEKTYVVFGEPLMDESGEIVGAATVSMDVTEE</sequence>
<name>A0A3A1QRA2_9BACI</name>
<evidence type="ECO:0000259" key="2">
    <source>
        <dbReference type="PROSITE" id="PS50943"/>
    </source>
</evidence>
<dbReference type="GO" id="GO:0003700">
    <property type="term" value="F:DNA-binding transcription factor activity"/>
    <property type="evidence" value="ECO:0007669"/>
    <property type="project" value="TreeGrafter"/>
</dbReference>
<reference evidence="3 4" key="1">
    <citation type="submission" date="2018-09" db="EMBL/GenBank/DDBJ databases">
        <title>Bacillus saliacetes sp. nov., isolated from Thai shrimp paste (Ka-pi).</title>
        <authorList>
            <person name="Daroonpunt R."/>
            <person name="Tanasupawat S."/>
            <person name="Yiamsombut S."/>
        </authorList>
    </citation>
    <scope>NUCLEOTIDE SEQUENCE [LARGE SCALE GENOMIC DNA]</scope>
    <source>
        <strain evidence="3 4">SKP7-4</strain>
    </source>
</reference>
<dbReference type="PANTHER" id="PTHR46797:SF1">
    <property type="entry name" value="METHYLPHOSPHONATE SYNTHASE"/>
    <property type="match status" value="1"/>
</dbReference>
<keyword evidence="1" id="KW-0238">DNA-binding</keyword>
<feature type="domain" description="HTH cro/C1-type" evidence="2">
    <location>
        <begin position="5"/>
        <end position="59"/>
    </location>
</feature>
<dbReference type="InterPro" id="IPR035965">
    <property type="entry name" value="PAS-like_dom_sf"/>
</dbReference>
<dbReference type="Gene3D" id="3.30.450.20">
    <property type="entry name" value="PAS domain"/>
    <property type="match status" value="1"/>
</dbReference>
<dbReference type="Proteomes" id="UP000265801">
    <property type="component" value="Unassembled WGS sequence"/>
</dbReference>
<dbReference type="CDD" id="cd00093">
    <property type="entry name" value="HTH_XRE"/>
    <property type="match status" value="1"/>
</dbReference>
<accession>A0A3A1QRA2</accession>
<dbReference type="PANTHER" id="PTHR46797">
    <property type="entry name" value="HTH-TYPE TRANSCRIPTIONAL REGULATOR"/>
    <property type="match status" value="1"/>
</dbReference>
<dbReference type="GO" id="GO:0005829">
    <property type="term" value="C:cytosol"/>
    <property type="evidence" value="ECO:0007669"/>
    <property type="project" value="TreeGrafter"/>
</dbReference>
<comment type="caution">
    <text evidence="3">The sequence shown here is derived from an EMBL/GenBank/DDBJ whole genome shotgun (WGS) entry which is preliminary data.</text>
</comment>
<evidence type="ECO:0000256" key="1">
    <source>
        <dbReference type="ARBA" id="ARBA00023125"/>
    </source>
</evidence>
<dbReference type="InterPro" id="IPR050807">
    <property type="entry name" value="TransReg_Diox_bact_type"/>
</dbReference>
<organism evidence="3 4">
    <name type="scientific">Bacillus salacetis</name>
    <dbReference type="NCBI Taxonomy" id="2315464"/>
    <lineage>
        <taxon>Bacteria</taxon>
        <taxon>Bacillati</taxon>
        <taxon>Bacillota</taxon>
        <taxon>Bacilli</taxon>
        <taxon>Bacillales</taxon>
        <taxon>Bacillaceae</taxon>
        <taxon>Bacillus</taxon>
    </lineage>
</organism>
<dbReference type="OrthoDB" id="1859224at2"/>
<evidence type="ECO:0000313" key="3">
    <source>
        <dbReference type="EMBL" id="RIW29041.1"/>
    </source>
</evidence>
<proteinExistence type="predicted"/>
<dbReference type="AlphaFoldDB" id="A0A3A1QRA2"/>
<dbReference type="SMART" id="SM00530">
    <property type="entry name" value="HTH_XRE"/>
    <property type="match status" value="1"/>
</dbReference>
<dbReference type="InterPro" id="IPR001387">
    <property type="entry name" value="Cro/C1-type_HTH"/>
</dbReference>
<dbReference type="InterPro" id="IPR010982">
    <property type="entry name" value="Lambda_DNA-bd_dom_sf"/>
</dbReference>
<evidence type="ECO:0000313" key="4">
    <source>
        <dbReference type="Proteomes" id="UP000265801"/>
    </source>
</evidence>
<dbReference type="Pfam" id="PF01381">
    <property type="entry name" value="HTH_3"/>
    <property type="match status" value="1"/>
</dbReference>
<dbReference type="EMBL" id="QXIR01000037">
    <property type="protein sequence ID" value="RIW29041.1"/>
    <property type="molecule type" value="Genomic_DNA"/>
</dbReference>
<dbReference type="PROSITE" id="PS50943">
    <property type="entry name" value="HTH_CROC1"/>
    <property type="match status" value="1"/>
</dbReference>
<keyword evidence="4" id="KW-1185">Reference proteome</keyword>
<dbReference type="Gene3D" id="1.10.260.40">
    <property type="entry name" value="lambda repressor-like DNA-binding domains"/>
    <property type="match status" value="1"/>
</dbReference>
<dbReference type="RefSeq" id="WP_119549108.1">
    <property type="nucleotide sequence ID" value="NZ_QXIR01000037.1"/>
</dbReference>
<protein>
    <submittedName>
        <fullName evidence="3">Helix-turn-helix domain-containing protein</fullName>
    </submittedName>
</protein>
<dbReference type="GO" id="GO:0003677">
    <property type="term" value="F:DNA binding"/>
    <property type="evidence" value="ECO:0007669"/>
    <property type="project" value="UniProtKB-KW"/>
</dbReference>